<reference evidence="1 2" key="1">
    <citation type="submission" date="2020-07" db="EMBL/GenBank/DDBJ databases">
        <title>Draft genome and description of Microvirga mediterraneensis Marseille-Q2068 sp. nov.</title>
        <authorList>
            <person name="Boxberger M."/>
        </authorList>
    </citation>
    <scope>NUCLEOTIDE SEQUENCE [LARGE SCALE GENOMIC DNA]</scope>
    <source>
        <strain evidence="1 2">Marseille-Q2068</strain>
    </source>
</reference>
<gene>
    <name evidence="1" type="ORF">H0S73_17790</name>
</gene>
<name>A0A838BQE1_9HYPH</name>
<comment type="caution">
    <text evidence="1">The sequence shown here is derived from an EMBL/GenBank/DDBJ whole genome shotgun (WGS) entry which is preliminary data.</text>
</comment>
<protein>
    <submittedName>
        <fullName evidence="1">Uncharacterized protein</fullName>
    </submittedName>
</protein>
<evidence type="ECO:0000313" key="2">
    <source>
        <dbReference type="Proteomes" id="UP000572984"/>
    </source>
</evidence>
<evidence type="ECO:0000313" key="1">
    <source>
        <dbReference type="EMBL" id="MBA1157964.1"/>
    </source>
</evidence>
<dbReference type="RefSeq" id="WP_181053392.1">
    <property type="nucleotide sequence ID" value="NZ_JACDXJ010000001.1"/>
</dbReference>
<sequence length="409" mass="46448">MTRSFHAPELHVVDDQETSARPGFVLRKLVGEQLPDRLTGGDLVWIDTTRKTPEWGCWIAVRVDGREMLGRFETGLRRPKDGPLEVWLGALDDGEEPRQRFKATPDFLEQHAIGHLAGYFKPDGLHAHAQHQWTDEDEAAVLKRIKEEEDAWLEEERQADEAAIKAKYRTRPIAGRYAPIEFTAPDLSRDQLHAPEGSCNLDAITRKLLNQGRICNMHLAENPFACVRSYVLSFANTALEITRLRSEIWPAQRRTAELIATRVDEMLQGMSDFLEHVRYEDTGYFISQEELDSDPSEEKEGATAVAESRLGDAREAVQLAICKLQAFRKPFRDEQPGHNGRKDVLVHEFLRGMAIAWYLLTSETAGKTGNGLFVGFCVSGWKLAGWPYDSDADLRSRFAKRIERGVHLR</sequence>
<dbReference type="EMBL" id="JACDXJ010000001">
    <property type="protein sequence ID" value="MBA1157964.1"/>
    <property type="molecule type" value="Genomic_DNA"/>
</dbReference>
<accession>A0A838BQE1</accession>
<keyword evidence="2" id="KW-1185">Reference proteome</keyword>
<proteinExistence type="predicted"/>
<organism evidence="1 2">
    <name type="scientific">Microvirga mediterraneensis</name>
    <dbReference type="NCBI Taxonomy" id="2754695"/>
    <lineage>
        <taxon>Bacteria</taxon>
        <taxon>Pseudomonadati</taxon>
        <taxon>Pseudomonadota</taxon>
        <taxon>Alphaproteobacteria</taxon>
        <taxon>Hyphomicrobiales</taxon>
        <taxon>Methylobacteriaceae</taxon>
        <taxon>Microvirga</taxon>
    </lineage>
</organism>
<dbReference type="Proteomes" id="UP000572984">
    <property type="component" value="Unassembled WGS sequence"/>
</dbReference>
<dbReference type="AlphaFoldDB" id="A0A838BQE1"/>